<protein>
    <submittedName>
        <fullName evidence="3">Universal stress protein</fullName>
    </submittedName>
</protein>
<dbReference type="Pfam" id="PF00582">
    <property type="entry name" value="Usp"/>
    <property type="match status" value="1"/>
</dbReference>
<name>A0ABV9RRC9_9PSEU</name>
<evidence type="ECO:0000259" key="2">
    <source>
        <dbReference type="Pfam" id="PF00582"/>
    </source>
</evidence>
<dbReference type="Proteomes" id="UP001595909">
    <property type="component" value="Unassembled WGS sequence"/>
</dbReference>
<dbReference type="InterPro" id="IPR006016">
    <property type="entry name" value="UspA"/>
</dbReference>
<dbReference type="RefSeq" id="WP_345332893.1">
    <property type="nucleotide sequence ID" value="NZ_BAABHN010000051.1"/>
</dbReference>
<feature type="domain" description="UspA" evidence="2">
    <location>
        <begin position="1"/>
        <end position="120"/>
    </location>
</feature>
<keyword evidence="4" id="KW-1185">Reference proteome</keyword>
<accession>A0ABV9RRC9</accession>
<dbReference type="Gene3D" id="3.40.50.12370">
    <property type="match status" value="1"/>
</dbReference>
<dbReference type="SUPFAM" id="SSF52402">
    <property type="entry name" value="Adenine nucleotide alpha hydrolases-like"/>
    <property type="match status" value="1"/>
</dbReference>
<dbReference type="CDD" id="cd00293">
    <property type="entry name" value="USP-like"/>
    <property type="match status" value="1"/>
</dbReference>
<organism evidence="3 4">
    <name type="scientific">Actinomycetospora chibensis</name>
    <dbReference type="NCBI Taxonomy" id="663606"/>
    <lineage>
        <taxon>Bacteria</taxon>
        <taxon>Bacillati</taxon>
        <taxon>Actinomycetota</taxon>
        <taxon>Actinomycetes</taxon>
        <taxon>Pseudonocardiales</taxon>
        <taxon>Pseudonocardiaceae</taxon>
        <taxon>Actinomycetospora</taxon>
    </lineage>
</organism>
<gene>
    <name evidence="3" type="ORF">ACFPEL_25540</name>
</gene>
<feature type="region of interest" description="Disordered" evidence="1">
    <location>
        <begin position="255"/>
        <end position="277"/>
    </location>
</feature>
<comment type="caution">
    <text evidence="3">The sequence shown here is derived from an EMBL/GenBank/DDBJ whole genome shotgun (WGS) entry which is preliminary data.</text>
</comment>
<proteinExistence type="predicted"/>
<sequence>MVGVDNSLGVLTAVSWAAVEAMHRGVDLHLLHVERDDRPDSVDPRRWLHRALGTATAVAPGLGITVIREHGAIGPVLARYTRRASLLVVGGRRLADGGPSAGRTVAEALRRADCPVVVVPPRRTGSWASTPSSRPVVVGLMAHDDGGVLDLAAAVAARRAAPLLVVAEGGAALSRADAADRRETWLAPAQDLVAALRVAGRRAQLVVLEQRRGPTRRHPDIEDFLARTPCPVMVVTEGRSARELPGPTPRLVTTFPASHGGTPHDHEQAGLAEPAGM</sequence>
<evidence type="ECO:0000313" key="4">
    <source>
        <dbReference type="Proteomes" id="UP001595909"/>
    </source>
</evidence>
<evidence type="ECO:0000256" key="1">
    <source>
        <dbReference type="SAM" id="MobiDB-lite"/>
    </source>
</evidence>
<reference evidence="4" key="1">
    <citation type="journal article" date="2019" name="Int. J. Syst. Evol. Microbiol.">
        <title>The Global Catalogue of Microorganisms (GCM) 10K type strain sequencing project: providing services to taxonomists for standard genome sequencing and annotation.</title>
        <authorList>
            <consortium name="The Broad Institute Genomics Platform"/>
            <consortium name="The Broad Institute Genome Sequencing Center for Infectious Disease"/>
            <person name="Wu L."/>
            <person name="Ma J."/>
        </authorList>
    </citation>
    <scope>NUCLEOTIDE SEQUENCE [LARGE SCALE GENOMIC DNA]</scope>
    <source>
        <strain evidence="4">CCUG 50347</strain>
    </source>
</reference>
<dbReference type="EMBL" id="JBHSIM010000051">
    <property type="protein sequence ID" value="MFC4835798.1"/>
    <property type="molecule type" value="Genomic_DNA"/>
</dbReference>
<evidence type="ECO:0000313" key="3">
    <source>
        <dbReference type="EMBL" id="MFC4835798.1"/>
    </source>
</evidence>